<protein>
    <recommendedName>
        <fullName evidence="2">non-specific serine/threonine protein kinase</fullName>
        <ecNumber evidence="2">2.7.11.1</ecNumber>
    </recommendedName>
</protein>
<keyword evidence="6" id="KW-0418">Kinase</keyword>
<dbReference type="InterPro" id="IPR011009">
    <property type="entry name" value="Kinase-like_dom_sf"/>
</dbReference>
<evidence type="ECO:0000313" key="15">
    <source>
        <dbReference type="Proteomes" id="UP000777482"/>
    </source>
</evidence>
<feature type="region of interest" description="Disordered" evidence="12">
    <location>
        <begin position="463"/>
        <end position="508"/>
    </location>
</feature>
<feature type="compositionally biased region" description="Low complexity" evidence="12">
    <location>
        <begin position="409"/>
        <end position="425"/>
    </location>
</feature>
<dbReference type="Gene3D" id="1.10.12.70">
    <property type="match status" value="1"/>
</dbReference>
<dbReference type="Pfam" id="PF00069">
    <property type="entry name" value="Pkinase"/>
    <property type="match status" value="1"/>
</dbReference>
<comment type="catalytic activity">
    <reaction evidence="9">
        <text>L-seryl-[protein] + ATP = O-phospho-L-seryl-[protein] + ADP + H(+)</text>
        <dbReference type="Rhea" id="RHEA:17989"/>
        <dbReference type="Rhea" id="RHEA-COMP:9863"/>
        <dbReference type="Rhea" id="RHEA-COMP:11604"/>
        <dbReference type="ChEBI" id="CHEBI:15378"/>
        <dbReference type="ChEBI" id="CHEBI:29999"/>
        <dbReference type="ChEBI" id="CHEBI:30616"/>
        <dbReference type="ChEBI" id="CHEBI:83421"/>
        <dbReference type="ChEBI" id="CHEBI:456216"/>
        <dbReference type="EC" id="2.7.11.1"/>
    </reaction>
</comment>
<sequence length="639" mass="69244">MLRAQQSYPPSGQGSPARPIAPPSSSPARFTQRASAFLSNRSSGSARSGSGGKSNGSSASSSLRSSESGGSGGGGGGEYARNEDPANLFVRQDRIGKGSFGEVYKGYSVRTKRAVAIKVINLEDAEDEIEDIQSEISILSSLDSPFVTRYEGSWLRGTELWIVMEYLSGGSCGDLLKPGVFREEYIAIILRELLKGLEYLHGEGKLHRDIKAANVLLSASGEVKLADFGVSGQLTATMTKKNTFVGTPYWMPPEVIKQSGYDSKADIWSLGITAIEMAKGEPPYAELHPMKVLFLIPKNPPPQLDDARFSKPFREFVSLCLQRDPLARPSAKELLKHRFIKTAKKTSHLVELIERLERWKAEGGDGEDRHGGVASGDSENEFVSHEEDSWDFGTVRNVQARPGGPATVRMPRQQQQQEPARQPLQSHSYQQPTHGAAPLQPGVTCRDYAAPEQMDRSGAFETVRGGPAPSVSASSNGISAHSEYDRGGGGGEGGGIPVQARDDAQARAAAREALDRERARLEAMRLEDARRRASGEEEARRARLARERAEAMGTITSASGSIDGHEDEIGQEEDGGILGSVVLPVLDSIHDRVTSPQARDSILRFRAALRQVERDVPGLINVFVSEVVDSVEPEPEEDD</sequence>
<evidence type="ECO:0000313" key="14">
    <source>
        <dbReference type="EMBL" id="KAG0657714.1"/>
    </source>
</evidence>
<keyword evidence="11" id="KW-0175">Coiled coil</keyword>
<dbReference type="OrthoDB" id="248923at2759"/>
<feature type="domain" description="Protein kinase" evidence="13">
    <location>
        <begin position="89"/>
        <end position="340"/>
    </location>
</feature>
<dbReference type="EMBL" id="PUHQ01000077">
    <property type="protein sequence ID" value="KAG0657714.1"/>
    <property type="molecule type" value="Genomic_DNA"/>
</dbReference>
<evidence type="ECO:0000256" key="9">
    <source>
        <dbReference type="ARBA" id="ARBA00048679"/>
    </source>
</evidence>
<comment type="catalytic activity">
    <reaction evidence="8">
        <text>L-threonyl-[protein] + ATP = O-phospho-L-threonyl-[protein] + ADP + H(+)</text>
        <dbReference type="Rhea" id="RHEA:46608"/>
        <dbReference type="Rhea" id="RHEA-COMP:11060"/>
        <dbReference type="Rhea" id="RHEA-COMP:11605"/>
        <dbReference type="ChEBI" id="CHEBI:15378"/>
        <dbReference type="ChEBI" id="CHEBI:30013"/>
        <dbReference type="ChEBI" id="CHEBI:30616"/>
        <dbReference type="ChEBI" id="CHEBI:61977"/>
        <dbReference type="ChEBI" id="CHEBI:456216"/>
        <dbReference type="EC" id="2.7.11.1"/>
    </reaction>
</comment>
<evidence type="ECO:0000256" key="4">
    <source>
        <dbReference type="ARBA" id="ARBA00022679"/>
    </source>
</evidence>
<dbReference type="PANTHER" id="PTHR48012:SF10">
    <property type="entry name" value="FI20177P1"/>
    <property type="match status" value="1"/>
</dbReference>
<feature type="coiled-coil region" evidence="11">
    <location>
        <begin position="115"/>
        <end position="142"/>
    </location>
</feature>
<feature type="region of interest" description="Disordered" evidence="12">
    <location>
        <begin position="1"/>
        <end position="82"/>
    </location>
</feature>
<evidence type="ECO:0000256" key="6">
    <source>
        <dbReference type="ARBA" id="ARBA00022777"/>
    </source>
</evidence>
<evidence type="ECO:0000256" key="7">
    <source>
        <dbReference type="ARBA" id="ARBA00022840"/>
    </source>
</evidence>
<dbReference type="AlphaFoldDB" id="A0A9P7B3T1"/>
<dbReference type="Proteomes" id="UP000777482">
    <property type="component" value="Unassembled WGS sequence"/>
</dbReference>
<comment type="similarity">
    <text evidence="1">Belongs to the protein kinase superfamily. STE Ser/Thr protein kinase family. STE20 subfamily.</text>
</comment>
<evidence type="ECO:0000256" key="2">
    <source>
        <dbReference type="ARBA" id="ARBA00012513"/>
    </source>
</evidence>
<dbReference type="FunFam" id="1.10.510.10:FF:000499">
    <property type="entry name" value="Serine/threonine-protein kinase KIC1"/>
    <property type="match status" value="1"/>
</dbReference>
<dbReference type="CDD" id="cd06609">
    <property type="entry name" value="STKc_MST3_like"/>
    <property type="match status" value="1"/>
</dbReference>
<keyword evidence="4" id="KW-0808">Transferase</keyword>
<dbReference type="InterPro" id="IPR000719">
    <property type="entry name" value="Prot_kinase_dom"/>
</dbReference>
<feature type="region of interest" description="Disordered" evidence="12">
    <location>
        <begin position="362"/>
        <end position="443"/>
    </location>
</feature>
<proteinExistence type="inferred from homology"/>
<evidence type="ECO:0000256" key="12">
    <source>
        <dbReference type="SAM" id="MobiDB-lite"/>
    </source>
</evidence>
<gene>
    <name evidence="14" type="primary">SPS1</name>
    <name evidence="14" type="ORF">C6P46_006270</name>
</gene>
<accession>A0A9P7B3T1</accession>
<evidence type="ECO:0000256" key="11">
    <source>
        <dbReference type="SAM" id="Coils"/>
    </source>
</evidence>
<dbReference type="Gene3D" id="1.10.510.10">
    <property type="entry name" value="Transferase(Phosphotransferase) domain 1"/>
    <property type="match status" value="1"/>
</dbReference>
<evidence type="ECO:0000256" key="3">
    <source>
        <dbReference type="ARBA" id="ARBA00022527"/>
    </source>
</evidence>
<dbReference type="GO" id="GO:0004674">
    <property type="term" value="F:protein serine/threonine kinase activity"/>
    <property type="evidence" value="ECO:0007669"/>
    <property type="project" value="UniProtKB-KW"/>
</dbReference>
<keyword evidence="3" id="KW-0723">Serine/threonine-protein kinase</keyword>
<feature type="compositionally biased region" description="Basic and acidic residues" evidence="12">
    <location>
        <begin position="362"/>
        <end position="371"/>
    </location>
</feature>
<dbReference type="EC" id="2.7.11.1" evidence="2"/>
<comment type="caution">
    <text evidence="14">The sequence shown here is derived from an EMBL/GenBank/DDBJ whole genome shotgun (WGS) entry which is preliminary data.</text>
</comment>
<evidence type="ECO:0000256" key="10">
    <source>
        <dbReference type="PROSITE-ProRule" id="PRU10141"/>
    </source>
</evidence>
<organism evidence="14 15">
    <name type="scientific">Rhodotorula mucilaginosa</name>
    <name type="common">Yeast</name>
    <name type="synonym">Rhodotorula rubra</name>
    <dbReference type="NCBI Taxonomy" id="5537"/>
    <lineage>
        <taxon>Eukaryota</taxon>
        <taxon>Fungi</taxon>
        <taxon>Dikarya</taxon>
        <taxon>Basidiomycota</taxon>
        <taxon>Pucciniomycotina</taxon>
        <taxon>Microbotryomycetes</taxon>
        <taxon>Sporidiobolales</taxon>
        <taxon>Sporidiobolaceae</taxon>
        <taxon>Rhodotorula</taxon>
    </lineage>
</organism>
<keyword evidence="5 10" id="KW-0547">Nucleotide-binding</keyword>
<reference evidence="14 15" key="1">
    <citation type="submission" date="2020-11" db="EMBL/GenBank/DDBJ databases">
        <title>Kefir isolates.</title>
        <authorList>
            <person name="Marcisauskas S."/>
            <person name="Kim Y."/>
            <person name="Blasche S."/>
        </authorList>
    </citation>
    <scope>NUCLEOTIDE SEQUENCE [LARGE SCALE GENOMIC DNA]</scope>
    <source>
        <strain evidence="14 15">KR</strain>
    </source>
</reference>
<dbReference type="InterPro" id="IPR050629">
    <property type="entry name" value="STE20/SPS1-PAK"/>
</dbReference>
<feature type="compositionally biased region" description="Low complexity" evidence="12">
    <location>
        <begin position="38"/>
        <end position="48"/>
    </location>
</feature>
<name>A0A9P7B3T1_RHOMI</name>
<dbReference type="PROSITE" id="PS50011">
    <property type="entry name" value="PROTEIN_KINASE_DOM"/>
    <property type="match status" value="1"/>
</dbReference>
<dbReference type="GO" id="GO:0005524">
    <property type="term" value="F:ATP binding"/>
    <property type="evidence" value="ECO:0007669"/>
    <property type="project" value="UniProtKB-UniRule"/>
</dbReference>
<feature type="compositionally biased region" description="Polar residues" evidence="12">
    <location>
        <begin position="1"/>
        <end position="14"/>
    </location>
</feature>
<feature type="compositionally biased region" description="Low complexity" evidence="12">
    <location>
        <begin position="55"/>
        <end position="68"/>
    </location>
</feature>
<evidence type="ECO:0000256" key="8">
    <source>
        <dbReference type="ARBA" id="ARBA00047899"/>
    </source>
</evidence>
<keyword evidence="7 10" id="KW-0067">ATP-binding</keyword>
<dbReference type="InterPro" id="IPR046409">
    <property type="entry name" value="PDC10_dimerisation_sf"/>
</dbReference>
<keyword evidence="15" id="KW-1185">Reference proteome</keyword>
<evidence type="ECO:0000256" key="1">
    <source>
        <dbReference type="ARBA" id="ARBA00008874"/>
    </source>
</evidence>
<dbReference type="PROSITE" id="PS00107">
    <property type="entry name" value="PROTEIN_KINASE_ATP"/>
    <property type="match status" value="1"/>
</dbReference>
<dbReference type="GO" id="GO:0005737">
    <property type="term" value="C:cytoplasm"/>
    <property type="evidence" value="ECO:0007669"/>
    <property type="project" value="TreeGrafter"/>
</dbReference>
<dbReference type="InterPro" id="IPR017441">
    <property type="entry name" value="Protein_kinase_ATP_BS"/>
</dbReference>
<dbReference type="SUPFAM" id="SSF56112">
    <property type="entry name" value="Protein kinase-like (PK-like)"/>
    <property type="match status" value="1"/>
</dbReference>
<feature type="compositionally biased region" description="Gly residues" evidence="12">
    <location>
        <begin position="487"/>
        <end position="496"/>
    </location>
</feature>
<feature type="binding site" evidence="10">
    <location>
        <position position="118"/>
    </location>
    <ligand>
        <name>ATP</name>
        <dbReference type="ChEBI" id="CHEBI:30616"/>
    </ligand>
</feature>
<evidence type="ECO:0000256" key="5">
    <source>
        <dbReference type="ARBA" id="ARBA00022741"/>
    </source>
</evidence>
<feature type="compositionally biased region" description="Gly residues" evidence="12">
    <location>
        <begin position="69"/>
        <end position="78"/>
    </location>
</feature>
<evidence type="ECO:0000259" key="13">
    <source>
        <dbReference type="PROSITE" id="PS50011"/>
    </source>
</evidence>
<dbReference type="PANTHER" id="PTHR48012">
    <property type="entry name" value="STERILE20-LIKE KINASE, ISOFORM B-RELATED"/>
    <property type="match status" value="1"/>
</dbReference>
<dbReference type="SMART" id="SM00220">
    <property type="entry name" value="S_TKc"/>
    <property type="match status" value="1"/>
</dbReference>